<dbReference type="NCBIfam" id="TIGR00413">
    <property type="entry name" value="rlpA"/>
    <property type="match status" value="1"/>
</dbReference>
<proteinExistence type="inferred from homology"/>
<dbReference type="EMBL" id="JBHUMD010000003">
    <property type="protein sequence ID" value="MFD2600729.1"/>
    <property type="molecule type" value="Genomic_DNA"/>
</dbReference>
<accession>A0ABW5NNR6</accession>
<dbReference type="PANTHER" id="PTHR34183:SF1">
    <property type="entry name" value="ENDOLYTIC PEPTIDOGLYCAN TRANSGLYCOSYLASE RLPA"/>
    <property type="match status" value="1"/>
</dbReference>
<dbReference type="Pfam" id="PF03330">
    <property type="entry name" value="DPBB_1"/>
    <property type="match status" value="1"/>
</dbReference>
<protein>
    <submittedName>
        <fullName evidence="4">Septal ring lytic transglycosylase RlpA family protein</fullName>
    </submittedName>
</protein>
<dbReference type="InterPro" id="IPR012997">
    <property type="entry name" value="RplA"/>
</dbReference>
<dbReference type="CDD" id="cd22268">
    <property type="entry name" value="DPBB_RlpA-like"/>
    <property type="match status" value="1"/>
</dbReference>
<dbReference type="InterPro" id="IPR009009">
    <property type="entry name" value="RlpA-like_DPBB"/>
</dbReference>
<evidence type="ECO:0000256" key="1">
    <source>
        <dbReference type="RuleBase" id="RU003495"/>
    </source>
</evidence>
<comment type="caution">
    <text evidence="4">The sequence shown here is derived from an EMBL/GenBank/DDBJ whole genome shotgun (WGS) entry which is preliminary data.</text>
</comment>
<dbReference type="Gene3D" id="2.40.40.10">
    <property type="entry name" value="RlpA-like domain"/>
    <property type="match status" value="1"/>
</dbReference>
<feature type="chain" id="PRO_5047542013" evidence="2">
    <location>
        <begin position="24"/>
        <end position="160"/>
    </location>
</feature>
<evidence type="ECO:0000256" key="2">
    <source>
        <dbReference type="SAM" id="SignalP"/>
    </source>
</evidence>
<dbReference type="RefSeq" id="WP_114757633.1">
    <property type="nucleotide sequence ID" value="NZ_JBHUMD010000003.1"/>
</dbReference>
<sequence>MKNKIIVFSVSLLLLIITGFTTGSTETASKTKKIEKITAIKVADTTETVEAKPAEPKLTLYKQNVLATYYADKFNGRKTTSGERFHNKKYTAAHMKLPFGTMVRVTNEVNGKYVDVKVNDRGPYSKKLEIDLTKTAFMEIASKKGCGSFKVKMEIIEPAE</sequence>
<organism evidence="4 5">
    <name type="scientific">Flavobacterium suzhouense</name>
    <dbReference type="NCBI Taxonomy" id="1529638"/>
    <lineage>
        <taxon>Bacteria</taxon>
        <taxon>Pseudomonadati</taxon>
        <taxon>Bacteroidota</taxon>
        <taxon>Flavobacteriia</taxon>
        <taxon>Flavobacteriales</taxon>
        <taxon>Flavobacteriaceae</taxon>
        <taxon>Flavobacterium</taxon>
    </lineage>
</organism>
<dbReference type="SUPFAM" id="SSF50685">
    <property type="entry name" value="Barwin-like endoglucanases"/>
    <property type="match status" value="1"/>
</dbReference>
<reference evidence="5" key="1">
    <citation type="journal article" date="2019" name="Int. J. Syst. Evol. Microbiol.">
        <title>The Global Catalogue of Microorganisms (GCM) 10K type strain sequencing project: providing services to taxonomists for standard genome sequencing and annotation.</title>
        <authorList>
            <consortium name="The Broad Institute Genomics Platform"/>
            <consortium name="The Broad Institute Genome Sequencing Center for Infectious Disease"/>
            <person name="Wu L."/>
            <person name="Ma J."/>
        </authorList>
    </citation>
    <scope>NUCLEOTIDE SEQUENCE [LARGE SCALE GENOMIC DNA]</scope>
    <source>
        <strain evidence="5">KCTC 42107</strain>
    </source>
</reference>
<dbReference type="PANTHER" id="PTHR34183">
    <property type="entry name" value="ENDOLYTIC PEPTIDOGLYCAN TRANSGLYCOSYLASE RLPA"/>
    <property type="match status" value="1"/>
</dbReference>
<dbReference type="InterPro" id="IPR036908">
    <property type="entry name" value="RlpA-like_sf"/>
</dbReference>
<evidence type="ECO:0000313" key="5">
    <source>
        <dbReference type="Proteomes" id="UP001597480"/>
    </source>
</evidence>
<gene>
    <name evidence="4" type="ORF">ACFSR3_01560</name>
</gene>
<keyword evidence="5" id="KW-1185">Reference proteome</keyword>
<evidence type="ECO:0000313" key="4">
    <source>
        <dbReference type="EMBL" id="MFD2600729.1"/>
    </source>
</evidence>
<name>A0ABW5NNR6_9FLAO</name>
<evidence type="ECO:0000259" key="3">
    <source>
        <dbReference type="Pfam" id="PF03330"/>
    </source>
</evidence>
<keyword evidence="2" id="KW-0732">Signal</keyword>
<feature type="signal peptide" evidence="2">
    <location>
        <begin position="1"/>
        <end position="23"/>
    </location>
</feature>
<feature type="domain" description="RlpA-like protein double-psi beta-barrel" evidence="3">
    <location>
        <begin position="64"/>
        <end position="152"/>
    </location>
</feature>
<dbReference type="Proteomes" id="UP001597480">
    <property type="component" value="Unassembled WGS sequence"/>
</dbReference>
<comment type="similarity">
    <text evidence="1">Belongs to the RlpA family.</text>
</comment>